<dbReference type="CDD" id="cd02440">
    <property type="entry name" value="AdoMet_MTases"/>
    <property type="match status" value="1"/>
</dbReference>
<dbReference type="Proteomes" id="UP000316181">
    <property type="component" value="Unassembled WGS sequence"/>
</dbReference>
<accession>A0A542SMG0</accession>
<feature type="domain" description="Methyltransferase" evidence="2">
    <location>
        <begin position="82"/>
        <end position="175"/>
    </location>
</feature>
<dbReference type="GO" id="GO:0032259">
    <property type="term" value="P:methylation"/>
    <property type="evidence" value="ECO:0007669"/>
    <property type="project" value="UniProtKB-KW"/>
</dbReference>
<keyword evidence="4" id="KW-1185">Reference proteome</keyword>
<protein>
    <submittedName>
        <fullName evidence="3">Methyltransferase family protein</fullName>
    </submittedName>
</protein>
<dbReference type="PANTHER" id="PTHR42912:SF93">
    <property type="entry name" value="N6-ADENOSINE-METHYLTRANSFERASE TMT1A"/>
    <property type="match status" value="1"/>
</dbReference>
<dbReference type="AlphaFoldDB" id="A0A542SMG0"/>
<gene>
    <name evidence="3" type="ORF">FB389_0392</name>
</gene>
<dbReference type="SUPFAM" id="SSF53335">
    <property type="entry name" value="S-adenosyl-L-methionine-dependent methyltransferases"/>
    <property type="match status" value="1"/>
</dbReference>
<dbReference type="PANTHER" id="PTHR42912">
    <property type="entry name" value="METHYLTRANSFERASE"/>
    <property type="match status" value="1"/>
</dbReference>
<dbReference type="GO" id="GO:0008168">
    <property type="term" value="F:methyltransferase activity"/>
    <property type="evidence" value="ECO:0007669"/>
    <property type="project" value="UniProtKB-KW"/>
</dbReference>
<comment type="caution">
    <text evidence="3">The sequence shown here is derived from an EMBL/GenBank/DDBJ whole genome shotgun (WGS) entry which is preliminary data.</text>
</comment>
<evidence type="ECO:0000313" key="3">
    <source>
        <dbReference type="EMBL" id="TQK75758.1"/>
    </source>
</evidence>
<feature type="compositionally biased region" description="Polar residues" evidence="1">
    <location>
        <begin position="1"/>
        <end position="13"/>
    </location>
</feature>
<keyword evidence="3" id="KW-0808">Transferase</keyword>
<reference evidence="3 4" key="1">
    <citation type="submission" date="2019-06" db="EMBL/GenBank/DDBJ databases">
        <title>Sequencing the genomes of 1000 actinobacteria strains.</title>
        <authorList>
            <person name="Klenk H.-P."/>
        </authorList>
    </citation>
    <scope>NUCLEOTIDE SEQUENCE [LARGE SCALE GENOMIC DNA]</scope>
    <source>
        <strain evidence="3 4">DSM 10596</strain>
    </source>
</reference>
<evidence type="ECO:0000256" key="1">
    <source>
        <dbReference type="SAM" id="MobiDB-lite"/>
    </source>
</evidence>
<proteinExistence type="predicted"/>
<evidence type="ECO:0000313" key="4">
    <source>
        <dbReference type="Proteomes" id="UP000316181"/>
    </source>
</evidence>
<dbReference type="InterPro" id="IPR041698">
    <property type="entry name" value="Methyltransf_25"/>
</dbReference>
<dbReference type="EMBL" id="VFNV01000001">
    <property type="protein sequence ID" value="TQK75758.1"/>
    <property type="molecule type" value="Genomic_DNA"/>
</dbReference>
<organism evidence="3 4">
    <name type="scientific">Rarobacter incanus</name>
    <dbReference type="NCBI Taxonomy" id="153494"/>
    <lineage>
        <taxon>Bacteria</taxon>
        <taxon>Bacillati</taxon>
        <taxon>Actinomycetota</taxon>
        <taxon>Actinomycetes</taxon>
        <taxon>Micrococcales</taxon>
        <taxon>Rarobacteraceae</taxon>
        <taxon>Rarobacter</taxon>
    </lineage>
</organism>
<dbReference type="Pfam" id="PF13649">
    <property type="entry name" value="Methyltransf_25"/>
    <property type="match status" value="1"/>
</dbReference>
<dbReference type="Gene3D" id="3.40.50.150">
    <property type="entry name" value="Vaccinia Virus protein VP39"/>
    <property type="match status" value="1"/>
</dbReference>
<feature type="region of interest" description="Disordered" evidence="1">
    <location>
        <begin position="1"/>
        <end position="21"/>
    </location>
</feature>
<sequence length="284" mass="30930">MLSENVRVSQPHSPKNFVGYRPIDPTLTRESGRLWWDSNAQEYMDEHRAFLGDADFVWGPEGLREADARLLGDIRDLSGQKVLEIGSGAAQCSRWLAAGGCDVVATDVSATMIEQARLLNERTGVNVPLVAADARDLPFGDAAFDVVFTAYGAIPFVAELDAIHAEVARVLRPGGRWVFSVTHPIRWAFPDAPGEPGLTVSKSYFDRAPYIETDPSGNVTYAEYHRTIGDHVAALVAAGFALTGIIEPEWPTDNTNVWGGWSPLRGKVLPGTAIFQAVRPSLVE</sequence>
<keyword evidence="3" id="KW-0489">Methyltransferase</keyword>
<name>A0A542SMG0_9MICO</name>
<evidence type="ECO:0000259" key="2">
    <source>
        <dbReference type="Pfam" id="PF13649"/>
    </source>
</evidence>
<dbReference type="InterPro" id="IPR050508">
    <property type="entry name" value="Methyltransf_Superfamily"/>
</dbReference>
<dbReference type="InterPro" id="IPR029063">
    <property type="entry name" value="SAM-dependent_MTases_sf"/>
</dbReference>